<proteinExistence type="inferred from homology"/>
<accession>A0A401M0A3</accession>
<dbReference type="SUPFAM" id="SSF81336">
    <property type="entry name" value="F1F0 ATP synthase subunit A"/>
    <property type="match status" value="1"/>
</dbReference>
<keyword evidence="16" id="KW-1185">Reference proteome</keyword>
<dbReference type="EMBL" id="BHWB01000019">
    <property type="protein sequence ID" value="GCB37104.1"/>
    <property type="molecule type" value="Genomic_DNA"/>
</dbReference>
<evidence type="ECO:0000256" key="7">
    <source>
        <dbReference type="ARBA" id="ARBA00022989"/>
    </source>
</evidence>
<evidence type="ECO:0000256" key="8">
    <source>
        <dbReference type="ARBA" id="ARBA00023065"/>
    </source>
</evidence>
<comment type="caution">
    <text evidence="15">The sequence shown here is derived from an EMBL/GenBank/DDBJ whole genome shotgun (WGS) entry which is preliminary data.</text>
</comment>
<dbReference type="PANTHER" id="PTHR11410">
    <property type="entry name" value="ATP SYNTHASE SUBUNIT A"/>
    <property type="match status" value="1"/>
</dbReference>
<dbReference type="HAMAP" id="MF_01393">
    <property type="entry name" value="ATP_synth_a_bact"/>
    <property type="match status" value="1"/>
</dbReference>
<feature type="transmembrane region" description="Helical" evidence="11">
    <location>
        <begin position="225"/>
        <end position="244"/>
    </location>
</feature>
<name>A0A401M0A3_9BACE</name>
<keyword evidence="11" id="KW-1003">Cell membrane</keyword>
<feature type="region of interest" description="Disordered" evidence="13">
    <location>
        <begin position="38"/>
        <end position="63"/>
    </location>
</feature>
<keyword evidence="8 11" id="KW-0406">Ion transport</keyword>
<keyword evidence="4 11" id="KW-0138">CF(0)</keyword>
<keyword evidence="5 11" id="KW-0812">Transmembrane</keyword>
<evidence type="ECO:0000256" key="2">
    <source>
        <dbReference type="ARBA" id="ARBA00006810"/>
    </source>
</evidence>
<dbReference type="GO" id="GO:0045259">
    <property type="term" value="C:proton-transporting ATP synthase complex"/>
    <property type="evidence" value="ECO:0007669"/>
    <property type="project" value="UniProtKB-KW"/>
</dbReference>
<feature type="transmembrane region" description="Helical" evidence="11">
    <location>
        <begin position="256"/>
        <end position="277"/>
    </location>
</feature>
<dbReference type="InterPro" id="IPR035908">
    <property type="entry name" value="F0_ATP_A_sf"/>
</dbReference>
<evidence type="ECO:0000256" key="3">
    <source>
        <dbReference type="ARBA" id="ARBA00022448"/>
    </source>
</evidence>
<organism evidence="15 16">
    <name type="scientific">Bacteroides faecalis</name>
    <dbReference type="NCBI Taxonomy" id="2447885"/>
    <lineage>
        <taxon>Bacteria</taxon>
        <taxon>Pseudomonadati</taxon>
        <taxon>Bacteroidota</taxon>
        <taxon>Bacteroidia</taxon>
        <taxon>Bacteroidales</taxon>
        <taxon>Bacteroidaceae</taxon>
        <taxon>Bacteroides</taxon>
    </lineage>
</organism>
<keyword evidence="7 11" id="KW-1133">Transmembrane helix</keyword>
<dbReference type="GO" id="GO:0005886">
    <property type="term" value="C:plasma membrane"/>
    <property type="evidence" value="ECO:0007669"/>
    <property type="project" value="UniProtKB-SubCell"/>
</dbReference>
<feature type="transmembrane region" description="Helical" evidence="11">
    <location>
        <begin position="159"/>
        <end position="181"/>
    </location>
</feature>
<dbReference type="Gene3D" id="1.20.120.220">
    <property type="entry name" value="ATP synthase, F0 complex, subunit A"/>
    <property type="match status" value="1"/>
</dbReference>
<evidence type="ECO:0000256" key="5">
    <source>
        <dbReference type="ARBA" id="ARBA00022692"/>
    </source>
</evidence>
<feature type="transmembrane region" description="Helical" evidence="11">
    <location>
        <begin position="297"/>
        <end position="317"/>
    </location>
</feature>
<evidence type="ECO:0000256" key="10">
    <source>
        <dbReference type="ARBA" id="ARBA00023310"/>
    </source>
</evidence>
<dbReference type="PRINTS" id="PR00123">
    <property type="entry name" value="ATPASEA"/>
</dbReference>
<sequence>MKMKQLCNIIAPLILFCLMMAGTSAFAQAQSGVAPQEQTETVSQAQAGTAPQTQSEVTSQEQKENTVDVKGIVFGHIGDSYEWHITTWGKTQIIIPLPIIVYSETSGWHIFLSSRLEENGGTYEGLSIAPAGSKYEGKLVEYNAAGDEVRPWDISITKITFALLFNSLLLLVIILCVAHWYRKRPRGSLAPGGFIGFMEMFIMMVNDDIIKSCVGPNYRKFAPYLLTAFFFIFINNIMGLIPFFPGGANVTGNIAITMVLAVCTFLMVNIFGTKHYWKDIFWPDVPWWLKVPVPMMPFIEFFGIFTKPFALMIRLFANMLAGHMAMLVLTCLIFISASMGPALNGTLTVASVLFNIFMNALELLVAFIQAYVFTMLSAVFIGLAQEGAKVKENK</sequence>
<dbReference type="Pfam" id="PF00119">
    <property type="entry name" value="ATP-synt_A"/>
    <property type="match status" value="1"/>
</dbReference>
<evidence type="ECO:0000256" key="9">
    <source>
        <dbReference type="ARBA" id="ARBA00023136"/>
    </source>
</evidence>
<feature type="transmembrane region" description="Helical" evidence="11">
    <location>
        <begin position="363"/>
        <end position="384"/>
    </location>
</feature>
<feature type="signal peptide" evidence="14">
    <location>
        <begin position="1"/>
        <end position="27"/>
    </location>
</feature>
<keyword evidence="9 11" id="KW-0472">Membrane</keyword>
<evidence type="ECO:0000313" key="16">
    <source>
        <dbReference type="Proteomes" id="UP000288079"/>
    </source>
</evidence>
<keyword evidence="10 11" id="KW-0066">ATP synthesis</keyword>
<evidence type="ECO:0000256" key="13">
    <source>
        <dbReference type="SAM" id="MobiDB-lite"/>
    </source>
</evidence>
<evidence type="ECO:0000256" key="14">
    <source>
        <dbReference type="SAM" id="SignalP"/>
    </source>
</evidence>
<evidence type="ECO:0000256" key="12">
    <source>
        <dbReference type="RuleBase" id="RU000483"/>
    </source>
</evidence>
<keyword evidence="14" id="KW-0732">Signal</keyword>
<dbReference type="InterPro" id="IPR000568">
    <property type="entry name" value="ATP_synth_F0_asu"/>
</dbReference>
<dbReference type="AlphaFoldDB" id="A0A401M0A3"/>
<dbReference type="CDD" id="cd00310">
    <property type="entry name" value="ATP-synt_Fo_a_6"/>
    <property type="match status" value="1"/>
</dbReference>
<evidence type="ECO:0000256" key="1">
    <source>
        <dbReference type="ARBA" id="ARBA00004141"/>
    </source>
</evidence>
<dbReference type="NCBIfam" id="TIGR01131">
    <property type="entry name" value="ATP_synt_6_or_A"/>
    <property type="match status" value="1"/>
</dbReference>
<dbReference type="InterPro" id="IPR045083">
    <property type="entry name" value="ATP_synth_F0_asu_bact/mt"/>
</dbReference>
<feature type="compositionally biased region" description="Polar residues" evidence="13">
    <location>
        <begin position="38"/>
        <end position="60"/>
    </location>
</feature>
<comment type="subcellular location">
    <subcellularLocation>
        <location evidence="11 12">Cell membrane</location>
        <topology evidence="11 12">Multi-pass membrane protein</topology>
    </subcellularLocation>
    <subcellularLocation>
        <location evidence="1">Membrane</location>
        <topology evidence="1">Multi-pass membrane protein</topology>
    </subcellularLocation>
</comment>
<dbReference type="Proteomes" id="UP000288079">
    <property type="component" value="Unassembled WGS sequence"/>
</dbReference>
<comment type="function">
    <text evidence="11 12">Key component of the proton channel; it plays a direct role in the translocation of protons across the membrane.</text>
</comment>
<feature type="chain" id="PRO_5019271690" description="ATP synthase subunit a" evidence="14">
    <location>
        <begin position="28"/>
        <end position="394"/>
    </location>
</feature>
<dbReference type="GO" id="GO:0046933">
    <property type="term" value="F:proton-transporting ATP synthase activity, rotational mechanism"/>
    <property type="evidence" value="ECO:0007669"/>
    <property type="project" value="UniProtKB-UniRule"/>
</dbReference>
<feature type="transmembrane region" description="Helical" evidence="11">
    <location>
        <begin position="188"/>
        <end position="205"/>
    </location>
</feature>
<feature type="transmembrane region" description="Helical" evidence="11">
    <location>
        <begin position="324"/>
        <end position="343"/>
    </location>
</feature>
<gene>
    <name evidence="11 15" type="primary">atpB</name>
    <name evidence="15" type="ORF">KGMB02408_40490</name>
</gene>
<keyword evidence="3 11" id="KW-0813">Transport</keyword>
<reference evidence="15 16" key="1">
    <citation type="submission" date="2018-10" db="EMBL/GenBank/DDBJ databases">
        <title>Draft Genome Sequence of Bacteroides sp. KCTC 15687.</title>
        <authorList>
            <person name="Yu S.Y."/>
            <person name="Kim J.S."/>
            <person name="Oh B.S."/>
            <person name="Park S.H."/>
            <person name="Kang S.W."/>
            <person name="Park J.E."/>
            <person name="Choi S.H."/>
            <person name="Han K.I."/>
            <person name="Lee K.C."/>
            <person name="Eom M.K."/>
            <person name="Suh M.K."/>
            <person name="Lee D.H."/>
            <person name="Yoon H."/>
            <person name="Kim B."/>
            <person name="Yang S.J."/>
            <person name="Lee J.S."/>
            <person name="Lee J.H."/>
        </authorList>
    </citation>
    <scope>NUCLEOTIDE SEQUENCE [LARGE SCALE GENOMIC DNA]</scope>
    <source>
        <strain evidence="15 16">KCTC 15687</strain>
    </source>
</reference>
<evidence type="ECO:0000256" key="11">
    <source>
        <dbReference type="HAMAP-Rule" id="MF_01393"/>
    </source>
</evidence>
<keyword evidence="6 11" id="KW-0375">Hydrogen ion transport</keyword>
<evidence type="ECO:0000256" key="6">
    <source>
        <dbReference type="ARBA" id="ARBA00022781"/>
    </source>
</evidence>
<dbReference type="FunFam" id="1.20.120.220:FF:000007">
    <property type="entry name" value="ATP synthase subunit a"/>
    <property type="match status" value="1"/>
</dbReference>
<evidence type="ECO:0000313" key="15">
    <source>
        <dbReference type="EMBL" id="GCB37104.1"/>
    </source>
</evidence>
<protein>
    <recommendedName>
        <fullName evidence="11 12">ATP synthase subunit a</fullName>
    </recommendedName>
    <alternativeName>
        <fullName evidence="11">ATP synthase F0 sector subunit a</fullName>
    </alternativeName>
    <alternativeName>
        <fullName evidence="11">F-ATPase subunit 6</fullName>
    </alternativeName>
</protein>
<dbReference type="PANTHER" id="PTHR11410:SF0">
    <property type="entry name" value="ATP SYNTHASE SUBUNIT A"/>
    <property type="match status" value="1"/>
</dbReference>
<comment type="similarity">
    <text evidence="2 11 12">Belongs to the ATPase A chain family.</text>
</comment>
<evidence type="ECO:0000256" key="4">
    <source>
        <dbReference type="ARBA" id="ARBA00022547"/>
    </source>
</evidence>